<keyword evidence="2" id="KW-1185">Reference proteome</keyword>
<gene>
    <name evidence="1" type="ORF">OESDEN_24555</name>
</gene>
<dbReference type="EMBL" id="KN612361">
    <property type="protein sequence ID" value="KHJ75829.1"/>
    <property type="molecule type" value="Genomic_DNA"/>
</dbReference>
<evidence type="ECO:0000313" key="2">
    <source>
        <dbReference type="Proteomes" id="UP000053660"/>
    </source>
</evidence>
<reference evidence="1 2" key="1">
    <citation type="submission" date="2014-03" db="EMBL/GenBank/DDBJ databases">
        <title>Draft genome of the hookworm Oesophagostomum dentatum.</title>
        <authorList>
            <person name="Mitreva M."/>
        </authorList>
    </citation>
    <scope>NUCLEOTIDE SEQUENCE [LARGE SCALE GENOMIC DNA]</scope>
    <source>
        <strain evidence="1 2">OD-Hann</strain>
    </source>
</reference>
<dbReference type="Proteomes" id="UP000053660">
    <property type="component" value="Unassembled WGS sequence"/>
</dbReference>
<sequence length="30" mass="3316">MVALPVASPSGNELLLFFFEAIYWFVPSIG</sequence>
<name>A0A0B1RT31_OESDE</name>
<accession>A0A0B1RT31</accession>
<evidence type="ECO:0000313" key="1">
    <source>
        <dbReference type="EMBL" id="KHJ75829.1"/>
    </source>
</evidence>
<protein>
    <submittedName>
        <fullName evidence="1">Uncharacterized protein</fullName>
    </submittedName>
</protein>
<dbReference type="AlphaFoldDB" id="A0A0B1RT31"/>
<proteinExistence type="predicted"/>
<organism evidence="1 2">
    <name type="scientific">Oesophagostomum dentatum</name>
    <name type="common">Nodular worm</name>
    <dbReference type="NCBI Taxonomy" id="61180"/>
    <lineage>
        <taxon>Eukaryota</taxon>
        <taxon>Metazoa</taxon>
        <taxon>Ecdysozoa</taxon>
        <taxon>Nematoda</taxon>
        <taxon>Chromadorea</taxon>
        <taxon>Rhabditida</taxon>
        <taxon>Rhabditina</taxon>
        <taxon>Rhabditomorpha</taxon>
        <taxon>Strongyloidea</taxon>
        <taxon>Strongylidae</taxon>
        <taxon>Oesophagostomum</taxon>
    </lineage>
</organism>
<feature type="non-terminal residue" evidence="1">
    <location>
        <position position="30"/>
    </location>
</feature>